<proteinExistence type="predicted"/>
<dbReference type="Proteomes" id="UP000694400">
    <property type="component" value="Chromosome 19"/>
</dbReference>
<protein>
    <submittedName>
        <fullName evidence="3">Phospholipid phosphatase 7 (inactive)</fullName>
    </submittedName>
</protein>
<reference evidence="3" key="1">
    <citation type="submission" date="2019-08" db="EMBL/GenBank/DDBJ databases">
        <title>Three high-quality genomes provides insights into domestication of ducks.</title>
        <authorList>
            <person name="Hou Z.C."/>
            <person name="Zhu F."/>
            <person name="Yin Z.T."/>
            <person name="Zhang F."/>
        </authorList>
    </citation>
    <scope>NUCLEOTIDE SEQUENCE [LARGE SCALE GENOMIC DNA]</scope>
</reference>
<name>A0A8B9T0B2_ANAPL</name>
<sequence>MPASQPRSRARDRNNVLNRAEFLSLNQPLKGTQESRSQGRKQSGQAGAASAQNSSPKERRQSQQLPEEDCMQLNPSFKGIAFNSLLAIDICMSKRLGVCANRASSWGGARSMINLLGITGHGIPWIAGTLICLVKSSTLAGQEVLMNLLLALLLDIVIVAGLQKLAKRKGPYDVSPGMLDYLTMDTYAFPAWARQPGSHALQILPQPPGAGHPPPHPAGHLGPLRGLLPRHDRTAPHHRRPLRLCFRLLAVPAGGVDMDVFQHVPDVDIHLVNVEGLVPLHWELADTFRVSLPVFSTCCLSETLVPSMSSGVF</sequence>
<evidence type="ECO:0000256" key="2">
    <source>
        <dbReference type="SAM" id="Phobius"/>
    </source>
</evidence>
<evidence type="ECO:0000256" key="1">
    <source>
        <dbReference type="SAM" id="MobiDB-lite"/>
    </source>
</evidence>
<keyword evidence="2" id="KW-0472">Membrane</keyword>
<reference evidence="3" key="2">
    <citation type="submission" date="2025-08" db="UniProtKB">
        <authorList>
            <consortium name="Ensembl"/>
        </authorList>
    </citation>
    <scope>IDENTIFICATION</scope>
</reference>
<evidence type="ECO:0000313" key="3">
    <source>
        <dbReference type="Ensembl" id="ENSAPLP00020013781.1"/>
    </source>
</evidence>
<reference evidence="3" key="3">
    <citation type="submission" date="2025-09" db="UniProtKB">
        <authorList>
            <consortium name="Ensembl"/>
        </authorList>
    </citation>
    <scope>IDENTIFICATION</scope>
</reference>
<accession>A0A8B9T0B2</accession>
<feature type="transmembrane region" description="Helical" evidence="2">
    <location>
        <begin position="112"/>
        <end position="138"/>
    </location>
</feature>
<dbReference type="GO" id="GO:0042392">
    <property type="term" value="F:sphingosine-1-phosphate phosphatase activity"/>
    <property type="evidence" value="ECO:0007669"/>
    <property type="project" value="TreeGrafter"/>
</dbReference>
<feature type="transmembrane region" description="Helical" evidence="2">
    <location>
        <begin position="144"/>
        <end position="162"/>
    </location>
</feature>
<keyword evidence="2" id="KW-1133">Transmembrane helix</keyword>
<dbReference type="Ensembl" id="ENSAPLT00020014835.1">
    <property type="protein sequence ID" value="ENSAPLP00020013781.1"/>
    <property type="gene ID" value="ENSAPLG00020010058.1"/>
</dbReference>
<dbReference type="GO" id="GO:0005635">
    <property type="term" value="C:nuclear envelope"/>
    <property type="evidence" value="ECO:0007669"/>
    <property type="project" value="TreeGrafter"/>
</dbReference>
<feature type="region of interest" description="Disordered" evidence="1">
    <location>
        <begin position="1"/>
        <end position="66"/>
    </location>
</feature>
<keyword evidence="2" id="KW-0812">Transmembrane</keyword>
<evidence type="ECO:0000313" key="4">
    <source>
        <dbReference type="Proteomes" id="UP000694400"/>
    </source>
</evidence>
<dbReference type="AlphaFoldDB" id="A0A8B9T0B2"/>
<feature type="compositionally biased region" description="Low complexity" evidence="1">
    <location>
        <begin position="40"/>
        <end position="55"/>
    </location>
</feature>
<organism evidence="3 4">
    <name type="scientific">Anas platyrhynchos</name>
    <name type="common">Mallard</name>
    <name type="synonym">Anas boschas</name>
    <dbReference type="NCBI Taxonomy" id="8839"/>
    <lineage>
        <taxon>Eukaryota</taxon>
        <taxon>Metazoa</taxon>
        <taxon>Chordata</taxon>
        <taxon>Craniata</taxon>
        <taxon>Vertebrata</taxon>
        <taxon>Euteleostomi</taxon>
        <taxon>Archelosauria</taxon>
        <taxon>Archosauria</taxon>
        <taxon>Dinosauria</taxon>
        <taxon>Saurischia</taxon>
        <taxon>Theropoda</taxon>
        <taxon>Coelurosauria</taxon>
        <taxon>Aves</taxon>
        <taxon>Neognathae</taxon>
        <taxon>Galloanserae</taxon>
        <taxon>Anseriformes</taxon>
        <taxon>Anatidae</taxon>
        <taxon>Anatinae</taxon>
        <taxon>Anas</taxon>
    </lineage>
</organism>
<dbReference type="PANTHER" id="PTHR14969:SF17">
    <property type="entry name" value="INACTIVE PHOSPHOLIPID PHOSPHATASE 7"/>
    <property type="match status" value="1"/>
</dbReference>
<dbReference type="PANTHER" id="PTHR14969">
    <property type="entry name" value="SPHINGOSINE-1-PHOSPHATE PHOSPHOHYDROLASE"/>
    <property type="match status" value="1"/>
</dbReference>
<feature type="compositionally biased region" description="Polar residues" evidence="1">
    <location>
        <begin position="24"/>
        <end position="34"/>
    </location>
</feature>